<dbReference type="EC" id="6.3.5.4" evidence="5"/>
<evidence type="ECO:0000313" key="10">
    <source>
        <dbReference type="EMBL" id="EMA71064.1"/>
    </source>
</evidence>
<dbReference type="NCBIfam" id="TIGR01536">
    <property type="entry name" value="asn_synth_AEB"/>
    <property type="match status" value="1"/>
</dbReference>
<protein>
    <recommendedName>
        <fullName evidence="5">Putative asparagine synthetase [glutamine-hydrolyzing]</fullName>
        <ecNumber evidence="5">6.3.5.4</ecNumber>
    </recommendedName>
</protein>
<gene>
    <name evidence="10" type="ORF">C462_08090</name>
</gene>
<feature type="domain" description="Glutamine amidotransferase type-2" evidence="9">
    <location>
        <begin position="2"/>
        <end position="212"/>
    </location>
</feature>
<dbReference type="InterPro" id="IPR014729">
    <property type="entry name" value="Rossmann-like_a/b/a_fold"/>
</dbReference>
<evidence type="ECO:0000256" key="2">
    <source>
        <dbReference type="ARBA" id="ARBA00022741"/>
    </source>
</evidence>
<dbReference type="GO" id="GO:0005829">
    <property type="term" value="C:cytosol"/>
    <property type="evidence" value="ECO:0007669"/>
    <property type="project" value="TreeGrafter"/>
</dbReference>
<feature type="binding site" evidence="7">
    <location>
        <begin position="359"/>
        <end position="360"/>
    </location>
    <ligand>
        <name>ATP</name>
        <dbReference type="ChEBI" id="CHEBI:30616"/>
    </ligand>
</feature>
<dbReference type="InterPro" id="IPR001962">
    <property type="entry name" value="Asn_synthase"/>
</dbReference>
<dbReference type="PANTHER" id="PTHR43284">
    <property type="entry name" value="ASPARAGINE SYNTHETASE (GLUTAMINE-HYDROLYZING)"/>
    <property type="match status" value="1"/>
</dbReference>
<dbReference type="InterPro" id="IPR006426">
    <property type="entry name" value="Asn_synth_AEB"/>
</dbReference>
<dbReference type="InterPro" id="IPR033738">
    <property type="entry name" value="AsnB_N"/>
</dbReference>
<dbReference type="SUPFAM" id="SSF52402">
    <property type="entry name" value="Adenine nucleotide alpha hydrolases-like"/>
    <property type="match status" value="1"/>
</dbReference>
<proteinExistence type="inferred from homology"/>
<dbReference type="RefSeq" id="WP_007995008.1">
    <property type="nucleotide sequence ID" value="NZ_AOJJ01000057.1"/>
</dbReference>
<dbReference type="PIRSF" id="PIRSF001589">
    <property type="entry name" value="Asn_synthetase_glu-h"/>
    <property type="match status" value="1"/>
</dbReference>
<feature type="site" description="Important for beta-aspartyl-AMP intermediate formation" evidence="8">
    <location>
        <position position="361"/>
    </location>
</feature>
<dbReference type="InterPro" id="IPR029055">
    <property type="entry name" value="Ntn_hydrolases_N"/>
</dbReference>
<keyword evidence="4 6" id="KW-0315">Glutamine amidotransferase</keyword>
<evidence type="ECO:0000256" key="4">
    <source>
        <dbReference type="ARBA" id="ARBA00022962"/>
    </source>
</evidence>
<dbReference type="GO" id="GO:0005524">
    <property type="term" value="F:ATP binding"/>
    <property type="evidence" value="ECO:0007669"/>
    <property type="project" value="UniProtKB-KW"/>
</dbReference>
<organism evidence="10 11">
    <name type="scientific">Halorubrum distributum JCM 13916</name>
    <dbReference type="NCBI Taxonomy" id="1230455"/>
    <lineage>
        <taxon>Archaea</taxon>
        <taxon>Methanobacteriati</taxon>
        <taxon>Methanobacteriota</taxon>
        <taxon>Stenosarchaea group</taxon>
        <taxon>Halobacteria</taxon>
        <taxon>Halobacteriales</taxon>
        <taxon>Haloferacaceae</taxon>
        <taxon>Halorubrum</taxon>
        <taxon>Halorubrum distributum group</taxon>
    </lineage>
</organism>
<evidence type="ECO:0000256" key="7">
    <source>
        <dbReference type="PIRSR" id="PIRSR001589-2"/>
    </source>
</evidence>
<evidence type="ECO:0000313" key="11">
    <source>
        <dbReference type="Proteomes" id="UP000011528"/>
    </source>
</evidence>
<keyword evidence="6" id="KW-0061">Asparagine biosynthesis</keyword>
<dbReference type="Gene3D" id="3.60.20.10">
    <property type="entry name" value="Glutamine Phosphoribosylpyrophosphate, subunit 1, domain 1"/>
    <property type="match status" value="1"/>
</dbReference>
<dbReference type="Gene3D" id="3.40.50.620">
    <property type="entry name" value="HUPs"/>
    <property type="match status" value="2"/>
</dbReference>
<feature type="binding site" evidence="7">
    <location>
        <position position="98"/>
    </location>
    <ligand>
        <name>L-glutamine</name>
        <dbReference type="ChEBI" id="CHEBI:58359"/>
    </ligand>
</feature>
<evidence type="ECO:0000256" key="8">
    <source>
        <dbReference type="PIRSR" id="PIRSR001589-3"/>
    </source>
</evidence>
<reference evidence="10 11" key="1">
    <citation type="journal article" date="2014" name="PLoS Genet.">
        <title>Phylogenetically driven sequencing of extremely halophilic archaea reveals strategies for static and dynamic osmo-response.</title>
        <authorList>
            <person name="Becker E.A."/>
            <person name="Seitzer P.M."/>
            <person name="Tritt A."/>
            <person name="Larsen D."/>
            <person name="Krusor M."/>
            <person name="Yao A.I."/>
            <person name="Wu D."/>
            <person name="Madern D."/>
            <person name="Eisen J.A."/>
            <person name="Darling A.E."/>
            <person name="Facciotti M.T."/>
        </authorList>
    </citation>
    <scope>NUCLEOTIDE SEQUENCE [LARGE SCALE GENOMIC DNA]</scope>
    <source>
        <strain evidence="10 11">JCM 13916</strain>
    </source>
</reference>
<name>M0PNI1_9EURY</name>
<keyword evidence="6" id="KW-0028">Amino-acid biosynthesis</keyword>
<dbReference type="GO" id="GO:0004066">
    <property type="term" value="F:asparagine synthase (glutamine-hydrolyzing) activity"/>
    <property type="evidence" value="ECO:0007669"/>
    <property type="project" value="UniProtKB-EC"/>
</dbReference>
<dbReference type="InterPro" id="IPR051786">
    <property type="entry name" value="ASN_synthetase/amidase"/>
</dbReference>
<dbReference type="Proteomes" id="UP000011528">
    <property type="component" value="Unassembled WGS sequence"/>
</dbReference>
<feature type="binding site" evidence="7">
    <location>
        <position position="286"/>
    </location>
    <ligand>
        <name>ATP</name>
        <dbReference type="ChEBI" id="CHEBI:30616"/>
    </ligand>
</feature>
<evidence type="ECO:0000256" key="5">
    <source>
        <dbReference type="PIRNR" id="PIRNR001589"/>
    </source>
</evidence>
<comment type="catalytic activity">
    <reaction evidence="5">
        <text>L-aspartate + L-glutamine + ATP + H2O = L-asparagine + L-glutamate + AMP + diphosphate + H(+)</text>
        <dbReference type="Rhea" id="RHEA:12228"/>
        <dbReference type="ChEBI" id="CHEBI:15377"/>
        <dbReference type="ChEBI" id="CHEBI:15378"/>
        <dbReference type="ChEBI" id="CHEBI:29985"/>
        <dbReference type="ChEBI" id="CHEBI:29991"/>
        <dbReference type="ChEBI" id="CHEBI:30616"/>
        <dbReference type="ChEBI" id="CHEBI:33019"/>
        <dbReference type="ChEBI" id="CHEBI:58048"/>
        <dbReference type="ChEBI" id="CHEBI:58359"/>
        <dbReference type="ChEBI" id="CHEBI:456215"/>
        <dbReference type="EC" id="6.3.5.4"/>
    </reaction>
</comment>
<keyword evidence="3 5" id="KW-0067">ATP-binding</keyword>
<feature type="active site" description="For GATase activity" evidence="6">
    <location>
        <position position="2"/>
    </location>
</feature>
<dbReference type="PATRIC" id="fig|1230455.3.peg.1552"/>
<dbReference type="STRING" id="1230455.C462_08090"/>
<dbReference type="GO" id="GO:0006529">
    <property type="term" value="P:asparagine biosynthetic process"/>
    <property type="evidence" value="ECO:0007669"/>
    <property type="project" value="UniProtKB-KW"/>
</dbReference>
<dbReference type="CDD" id="cd01991">
    <property type="entry name" value="Asn_synthase_B_C"/>
    <property type="match status" value="1"/>
</dbReference>
<evidence type="ECO:0000256" key="1">
    <source>
        <dbReference type="ARBA" id="ARBA00005752"/>
    </source>
</evidence>
<accession>M0PNI1</accession>
<keyword evidence="2 5" id="KW-0547">Nucleotide-binding</keyword>
<evidence type="ECO:0000256" key="6">
    <source>
        <dbReference type="PIRSR" id="PIRSR001589-1"/>
    </source>
</evidence>
<dbReference type="CDD" id="cd00712">
    <property type="entry name" value="AsnB"/>
    <property type="match status" value="1"/>
</dbReference>
<dbReference type="EMBL" id="AOJJ01000057">
    <property type="protein sequence ID" value="EMA71064.1"/>
    <property type="molecule type" value="Genomic_DNA"/>
</dbReference>
<comment type="caution">
    <text evidence="10">The sequence shown here is derived from an EMBL/GenBank/DDBJ whole genome shotgun (WGS) entry which is preliminary data.</text>
</comment>
<dbReference type="SUPFAM" id="SSF56235">
    <property type="entry name" value="N-terminal nucleophile aminohydrolases (Ntn hydrolases)"/>
    <property type="match status" value="1"/>
</dbReference>
<evidence type="ECO:0000256" key="3">
    <source>
        <dbReference type="ARBA" id="ARBA00022840"/>
    </source>
</evidence>
<sequence>MCGIAGLYCPSTSPEQSNLKKMNQCLVHRGPDESGIYIDGSVGFAHRRLSVVDLSTGRQPIFNEDESVAVIFNGELYNYESLRKQLKREGHTFSTDTDTEVLVHLYEEHGSGFVNLLNGMFAFALWDSTGDRLLLARDHMGIKPLYLGTEPSGRIAFASELSALHPTDFDVGEVDSTAIAEYFAFGFIPHPRSAFTNVTKLRPGELVEVSKGGVNRSQFYTPNIESVEMSQKNASRELRNRMEHAVKTRLQSDVPLGAFLSGGIDSSIITGLMAEIRDEPVKTFSIGFNEKEFDETWAAREVASYHGTDHHEYNVTPADVRDVIDEVIPTFGEPFAASSILPTYVVSEKTSEDVTVALSGDGADELFSGYNKYRGEYYSRYYRVLPKSLQKNVVKPAVNRLPASRGTKLGNVFRQAQKFVRSGESDITHRQFQWMARTTNQTESAIKNLDVQRQGVDRIKEAQDDAVISLPSDRQTDLDVIQMTDVRFDLPNDILPKVDRASMLNSLEVRVPFLDTDVFEFAMGLPTSYKITPMKQKVILKRSFDDLLPQKILERGKQGFEVPIGEWFKDELQPEFLETLRSSTTDVINTDFVRKLYSEHVNGAKDHTAFLWAVFVFLKWHRRMRQRGIIDR</sequence>
<dbReference type="InterPro" id="IPR017932">
    <property type="entry name" value="GATase_2_dom"/>
</dbReference>
<evidence type="ECO:0000259" key="9">
    <source>
        <dbReference type="PROSITE" id="PS51278"/>
    </source>
</evidence>
<dbReference type="PROSITE" id="PS51278">
    <property type="entry name" value="GATASE_TYPE_2"/>
    <property type="match status" value="1"/>
</dbReference>
<comment type="similarity">
    <text evidence="1">Belongs to the asparagine synthetase family.</text>
</comment>
<dbReference type="Pfam" id="PF00733">
    <property type="entry name" value="Asn_synthase"/>
    <property type="match status" value="1"/>
</dbReference>
<dbReference type="Pfam" id="PF13537">
    <property type="entry name" value="GATase_7"/>
    <property type="match status" value="1"/>
</dbReference>
<dbReference type="PANTHER" id="PTHR43284:SF1">
    <property type="entry name" value="ASPARAGINE SYNTHETASE"/>
    <property type="match status" value="1"/>
</dbReference>
<dbReference type="AlphaFoldDB" id="M0PNI1"/>